<evidence type="ECO:0000256" key="10">
    <source>
        <dbReference type="ARBA" id="ARBA00022776"/>
    </source>
</evidence>
<evidence type="ECO:0000256" key="3">
    <source>
        <dbReference type="ARBA" id="ARBA00004214"/>
    </source>
</evidence>
<evidence type="ECO:0000256" key="8">
    <source>
        <dbReference type="ARBA" id="ARBA00022618"/>
    </source>
</evidence>
<organism evidence="20 21">
    <name type="scientific">Salmo trutta</name>
    <name type="common">Brown trout</name>
    <dbReference type="NCBI Taxonomy" id="8032"/>
    <lineage>
        <taxon>Eukaryota</taxon>
        <taxon>Metazoa</taxon>
        <taxon>Chordata</taxon>
        <taxon>Craniata</taxon>
        <taxon>Vertebrata</taxon>
        <taxon>Euteleostomi</taxon>
        <taxon>Actinopterygii</taxon>
        <taxon>Neopterygii</taxon>
        <taxon>Teleostei</taxon>
        <taxon>Protacanthopterygii</taxon>
        <taxon>Salmoniformes</taxon>
        <taxon>Salmonidae</taxon>
        <taxon>Salmoninae</taxon>
        <taxon>Salmo</taxon>
    </lineage>
</organism>
<dbReference type="InterPro" id="IPR005635">
    <property type="entry name" value="Inner_centromere_prot_ARK-bd"/>
</dbReference>
<evidence type="ECO:0008006" key="22">
    <source>
        <dbReference type="Google" id="ProtNLM"/>
    </source>
</evidence>
<dbReference type="GeneTree" id="ENSGT00730000111073"/>
<comment type="similarity">
    <text evidence="5">Belongs to the INCENP family.</text>
</comment>
<feature type="compositionally biased region" description="Low complexity" evidence="17">
    <location>
        <begin position="158"/>
        <end position="173"/>
    </location>
</feature>
<evidence type="ECO:0000256" key="2">
    <source>
        <dbReference type="ARBA" id="ARBA00004186"/>
    </source>
</evidence>
<keyword evidence="8" id="KW-0132">Cell division</keyword>
<dbReference type="OMA" id="SANCEMS"/>
<dbReference type="GO" id="GO:0000776">
    <property type="term" value="C:kinetochore"/>
    <property type="evidence" value="ECO:0007669"/>
    <property type="project" value="UniProtKB-KW"/>
</dbReference>
<keyword evidence="10" id="KW-0498">Mitosis</keyword>
<keyword evidence="16" id="KW-0137">Centromere</keyword>
<evidence type="ECO:0000313" key="21">
    <source>
        <dbReference type="Proteomes" id="UP000472277"/>
    </source>
</evidence>
<dbReference type="GO" id="GO:0030496">
    <property type="term" value="C:midbody"/>
    <property type="evidence" value="ECO:0007669"/>
    <property type="project" value="UniProtKB-SubCell"/>
</dbReference>
<evidence type="ECO:0000256" key="13">
    <source>
        <dbReference type="ARBA" id="ARBA00023212"/>
    </source>
</evidence>
<feature type="compositionally biased region" description="Basic and acidic residues" evidence="17">
    <location>
        <begin position="643"/>
        <end position="663"/>
    </location>
</feature>
<evidence type="ECO:0000256" key="15">
    <source>
        <dbReference type="ARBA" id="ARBA00023306"/>
    </source>
</evidence>
<feature type="region of interest" description="Disordered" evidence="17">
    <location>
        <begin position="566"/>
        <end position="588"/>
    </location>
</feature>
<dbReference type="Gene3D" id="6.10.250.2990">
    <property type="match status" value="1"/>
</dbReference>
<evidence type="ECO:0000313" key="20">
    <source>
        <dbReference type="Ensembl" id="ENSSTUP00000050555.1"/>
    </source>
</evidence>
<accession>A0A673ZUZ1</accession>
<keyword evidence="14" id="KW-0539">Nucleus</keyword>
<dbReference type="GO" id="GO:1990385">
    <property type="term" value="C:meiotic spindle midzone"/>
    <property type="evidence" value="ECO:0007669"/>
    <property type="project" value="TreeGrafter"/>
</dbReference>
<dbReference type="PANTHER" id="PTHR13142">
    <property type="entry name" value="INNER CENTROMERE PROTEIN"/>
    <property type="match status" value="1"/>
</dbReference>
<evidence type="ECO:0000259" key="19">
    <source>
        <dbReference type="Pfam" id="PF12178"/>
    </source>
</evidence>
<dbReference type="Pfam" id="PF12178">
    <property type="entry name" value="INCENP_N"/>
    <property type="match status" value="1"/>
</dbReference>
<keyword evidence="15" id="KW-0131">Cell cycle</keyword>
<feature type="region of interest" description="Disordered" evidence="17">
    <location>
        <begin position="51"/>
        <end position="204"/>
    </location>
</feature>
<feature type="compositionally biased region" description="Low complexity" evidence="17">
    <location>
        <begin position="386"/>
        <end position="403"/>
    </location>
</feature>
<evidence type="ECO:0000256" key="9">
    <source>
        <dbReference type="ARBA" id="ARBA00022701"/>
    </source>
</evidence>
<feature type="compositionally biased region" description="Acidic residues" evidence="17">
    <location>
        <begin position="572"/>
        <end position="583"/>
    </location>
</feature>
<dbReference type="InParanoid" id="A0A673ZUZ1"/>
<feature type="region of interest" description="Disordered" evidence="17">
    <location>
        <begin position="478"/>
        <end position="501"/>
    </location>
</feature>
<feature type="region of interest" description="Disordered" evidence="17">
    <location>
        <begin position="643"/>
        <end position="664"/>
    </location>
</feature>
<evidence type="ECO:0000256" key="4">
    <source>
        <dbReference type="ARBA" id="ARBA00004629"/>
    </source>
</evidence>
<keyword evidence="21" id="KW-1185">Reference proteome</keyword>
<comment type="subcellular location">
    <subcellularLocation>
        <location evidence="4">Chromosome</location>
        <location evidence="4">Centromere</location>
        <location evidence="4">Kinetochore</location>
    </subcellularLocation>
    <subcellularLocation>
        <location evidence="2">Cytoplasm</location>
        <location evidence="2">Cytoskeleton</location>
        <location evidence="2">Spindle</location>
    </subcellularLocation>
    <subcellularLocation>
        <location evidence="3">Midbody</location>
    </subcellularLocation>
    <subcellularLocation>
        <location evidence="1">Nucleus</location>
    </subcellularLocation>
</comment>
<dbReference type="GO" id="GO:0051257">
    <property type="term" value="P:meiotic spindle midzone assembly"/>
    <property type="evidence" value="ECO:0007669"/>
    <property type="project" value="TreeGrafter"/>
</dbReference>
<sequence length="828" mass="94376">MSSVLSSTRILMQMFDVKIQAFANEIDNDHMVWLFEIQHEANRIFSSDFSAEPELMPKTPSQKSNRRKGLSVGQNENRNKRRFSKGKRSNLRRSSVSTSLNLIAEDEGGSPVTREELVKPSRARRPKQTTQLEVASPVRSTHKGAAQTTSFLLEEAQQHVSSSISQIQEQNMQEEVESKRGESSSDSSQPPCFTPPRSPQTQSHITEAVVKISDSERQSAELQMNPNAERSPGRAAIKIVIAAATLLGARRSSVRHSLTVRLSLAGLRNRMTQESVRRASRRSFLKKKEEARLGSSTCSSNVSGLVWCYPDVHAVPVPYQGIRVLSEEPMETGCLGPETSPEFNTVSNHPGALSVAVRCFTRSMAQTPSTMPTPASIINKAKTGTPHSGSDGSGKKPPSSLGPRLSAKRRKPSPLKKSQSVRPNVRSFLHTVQKKQMLMIIPSSLGRSTVMKSFIKHTTPGRVDLKERERLKLEALKKKQEKEEERKQKMEEEKRRKQEEVMMKKRDERLRMVVEARVKEEQKEKKILQIDEEHDTLRVERVAEEKARKKVATKRQEELELRRRRRKKIQQAEEEEEEEEEEQERTRKMAEARLAMELEKEQETDAAERERVEREQAFALQREVESAAREKERNELFLCSTHQEEQQRQAEEERHREAARQTKTEPATTSLGLFNWGIIIILIENVSIIYLHVLPWPTMKTPLGKGGVLDVTVDIKRSPQSYEITPKGGNKPVILNTNPEDYGMDQNSEDSTDDESAPRKPIPKWAKGDQLKQSMKKQYFNPTDVDCHYGEIEPPMLDHIFYKNKPRYLKRTSSGIWHSPPKMEALPI</sequence>
<keyword evidence="11" id="KW-0159">Chromosome partition</keyword>
<evidence type="ECO:0000256" key="17">
    <source>
        <dbReference type="SAM" id="MobiDB-lite"/>
    </source>
</evidence>
<dbReference type="AlphaFoldDB" id="A0A673ZUZ1"/>
<dbReference type="GO" id="GO:0032133">
    <property type="term" value="C:chromosome passenger complex"/>
    <property type="evidence" value="ECO:0007669"/>
    <property type="project" value="TreeGrafter"/>
</dbReference>
<dbReference type="InterPro" id="IPR022006">
    <property type="entry name" value="INCENP_N"/>
</dbReference>
<evidence type="ECO:0000256" key="7">
    <source>
        <dbReference type="ARBA" id="ARBA00022490"/>
    </source>
</evidence>
<feature type="domain" description="Chromosome passenger complex (CPC) protein INCENP N-terminal" evidence="19">
    <location>
        <begin position="6"/>
        <end position="41"/>
    </location>
</feature>
<keyword evidence="6" id="KW-0158">Chromosome</keyword>
<keyword evidence="12" id="KW-0995">Kinetochore</keyword>
<evidence type="ECO:0000259" key="18">
    <source>
        <dbReference type="Pfam" id="PF03941"/>
    </source>
</evidence>
<proteinExistence type="inferred from homology"/>
<keyword evidence="9" id="KW-0493">Microtubule</keyword>
<dbReference type="Ensembl" id="ENSSTUT00000052871.1">
    <property type="protein sequence ID" value="ENSSTUP00000050555.1"/>
    <property type="gene ID" value="ENSSTUG00000021395.1"/>
</dbReference>
<name>A0A673ZUZ1_SALTR</name>
<evidence type="ECO:0000256" key="11">
    <source>
        <dbReference type="ARBA" id="ARBA00022829"/>
    </source>
</evidence>
<feature type="compositionally biased region" description="Basic residues" evidence="17">
    <location>
        <begin position="79"/>
        <end position="91"/>
    </location>
</feature>
<dbReference type="GO" id="GO:0000281">
    <property type="term" value="P:mitotic cytokinesis"/>
    <property type="evidence" value="ECO:0007669"/>
    <property type="project" value="TreeGrafter"/>
</dbReference>
<feature type="region of interest" description="Disordered" evidence="17">
    <location>
        <begin position="366"/>
        <end position="423"/>
    </location>
</feature>
<feature type="compositionally biased region" description="Polar residues" evidence="17">
    <location>
        <begin position="92"/>
        <end position="101"/>
    </location>
</feature>
<keyword evidence="7" id="KW-0963">Cytoplasm</keyword>
<feature type="domain" description="Inner centromere protein ARK-binding" evidence="18">
    <location>
        <begin position="745"/>
        <end position="801"/>
    </location>
</feature>
<dbReference type="GO" id="GO:0005634">
    <property type="term" value="C:nucleus"/>
    <property type="evidence" value="ECO:0007669"/>
    <property type="project" value="UniProtKB-SubCell"/>
</dbReference>
<evidence type="ECO:0000256" key="16">
    <source>
        <dbReference type="ARBA" id="ARBA00023328"/>
    </source>
</evidence>
<evidence type="ECO:0000256" key="12">
    <source>
        <dbReference type="ARBA" id="ARBA00022838"/>
    </source>
</evidence>
<dbReference type="GO" id="GO:0051310">
    <property type="term" value="P:metaphase chromosome alignment"/>
    <property type="evidence" value="ECO:0007669"/>
    <property type="project" value="TreeGrafter"/>
</dbReference>
<evidence type="ECO:0000256" key="6">
    <source>
        <dbReference type="ARBA" id="ARBA00022454"/>
    </source>
</evidence>
<evidence type="ECO:0000256" key="14">
    <source>
        <dbReference type="ARBA" id="ARBA00023242"/>
    </source>
</evidence>
<dbReference type="Gene3D" id="1.20.5.3600">
    <property type="match status" value="1"/>
</dbReference>
<dbReference type="Proteomes" id="UP000472277">
    <property type="component" value="Chromosome 4"/>
</dbReference>
<dbReference type="PANTHER" id="PTHR13142:SF1">
    <property type="entry name" value="INNER CENTROMERE PROTEIN"/>
    <property type="match status" value="1"/>
</dbReference>
<feature type="region of interest" description="Disordered" evidence="17">
    <location>
        <begin position="721"/>
        <end position="770"/>
    </location>
</feature>
<evidence type="ECO:0000256" key="5">
    <source>
        <dbReference type="ARBA" id="ARBA00010042"/>
    </source>
</evidence>
<reference evidence="20" key="2">
    <citation type="submission" date="2025-09" db="UniProtKB">
        <authorList>
            <consortium name="Ensembl"/>
        </authorList>
    </citation>
    <scope>IDENTIFICATION</scope>
</reference>
<reference evidence="20" key="1">
    <citation type="submission" date="2025-08" db="UniProtKB">
        <authorList>
            <consortium name="Ensembl"/>
        </authorList>
    </citation>
    <scope>IDENTIFICATION</scope>
</reference>
<dbReference type="Pfam" id="PF03941">
    <property type="entry name" value="INCENP_ARK-bind"/>
    <property type="match status" value="1"/>
</dbReference>
<evidence type="ECO:0000256" key="1">
    <source>
        <dbReference type="ARBA" id="ARBA00004123"/>
    </source>
</evidence>
<protein>
    <recommendedName>
        <fullName evidence="22">Inner centromere protein ARK-binding domain-containing protein</fullName>
    </recommendedName>
</protein>
<dbReference type="GO" id="GO:0005874">
    <property type="term" value="C:microtubule"/>
    <property type="evidence" value="ECO:0007669"/>
    <property type="project" value="UniProtKB-KW"/>
</dbReference>
<keyword evidence="13" id="KW-0206">Cytoskeleton</keyword>